<comment type="caution">
    <text evidence="1">The sequence shown here is derived from an EMBL/GenBank/DDBJ whole genome shotgun (WGS) entry which is preliminary data.</text>
</comment>
<dbReference type="AlphaFoldDB" id="A0A523UUV6"/>
<dbReference type="PROSITE" id="PS51257">
    <property type="entry name" value="PROKAR_LIPOPROTEIN"/>
    <property type="match status" value="1"/>
</dbReference>
<evidence type="ECO:0000313" key="2">
    <source>
        <dbReference type="Proteomes" id="UP000315525"/>
    </source>
</evidence>
<evidence type="ECO:0000313" key="1">
    <source>
        <dbReference type="EMBL" id="TET46333.1"/>
    </source>
</evidence>
<reference evidence="1 2" key="1">
    <citation type="submission" date="2019-03" db="EMBL/GenBank/DDBJ databases">
        <title>Metabolic potential of uncultured bacteria and archaea associated with petroleum seepage in deep-sea sediments.</title>
        <authorList>
            <person name="Dong X."/>
            <person name="Hubert C."/>
        </authorList>
    </citation>
    <scope>NUCLEOTIDE SEQUENCE [LARGE SCALE GENOMIC DNA]</scope>
    <source>
        <strain evidence="1">E44_bin18</strain>
    </source>
</reference>
<name>A0A523UUV6_UNCT6</name>
<evidence type="ECO:0008006" key="3">
    <source>
        <dbReference type="Google" id="ProtNLM"/>
    </source>
</evidence>
<proteinExistence type="predicted"/>
<organism evidence="1 2">
    <name type="scientific">candidate division TA06 bacterium</name>
    <dbReference type="NCBI Taxonomy" id="2250710"/>
    <lineage>
        <taxon>Bacteria</taxon>
        <taxon>Bacteria division TA06</taxon>
    </lineage>
</organism>
<gene>
    <name evidence="1" type="ORF">E3J62_04600</name>
</gene>
<dbReference type="Proteomes" id="UP000315525">
    <property type="component" value="Unassembled WGS sequence"/>
</dbReference>
<sequence length="212" mass="23077">MKRIIVILCLGMMGCGTVPSVRPIGKGQKSVTLSSGGPVTRIYGVAMPLPYSVLRYRQGLSDDTDLHVGIHPSMSMLGNLGIDVGLTRHLMDQAGWKPSFSLEASIYGFYHANELSSIRVYPEVSAIGSFGTEGREQALYFGVQNMIQSASPYLVFVPLVGAELPFGRRFVLNVETKWYAPSEESEDRAVEYSIKPFGHGALGFAVGGSYKF</sequence>
<protein>
    <recommendedName>
        <fullName evidence="3">Outer membrane protein beta-barrel domain-containing protein</fullName>
    </recommendedName>
</protein>
<dbReference type="EMBL" id="SOJN01000057">
    <property type="protein sequence ID" value="TET46333.1"/>
    <property type="molecule type" value="Genomic_DNA"/>
</dbReference>
<accession>A0A523UUV6</accession>